<gene>
    <name evidence="1" type="ORF">MUK42_13782</name>
</gene>
<reference evidence="1" key="1">
    <citation type="submission" date="2022-05" db="EMBL/GenBank/DDBJ databases">
        <title>The Musa troglodytarum L. genome provides insights into the mechanism of non-climacteric behaviour and enrichment of carotenoids.</title>
        <authorList>
            <person name="Wang J."/>
        </authorList>
    </citation>
    <scope>NUCLEOTIDE SEQUENCE</scope>
    <source>
        <tissue evidence="1">Leaf</tissue>
    </source>
</reference>
<dbReference type="Proteomes" id="UP001055439">
    <property type="component" value="Chromosome 7"/>
</dbReference>
<name>A0A9E7KJ48_9LILI</name>
<proteinExistence type="predicted"/>
<dbReference type="AlphaFoldDB" id="A0A9E7KJ48"/>
<protein>
    <submittedName>
        <fullName evidence="1">Uncharacterized protein</fullName>
    </submittedName>
</protein>
<keyword evidence="2" id="KW-1185">Reference proteome</keyword>
<accession>A0A9E7KJ48</accession>
<organism evidence="1 2">
    <name type="scientific">Musa troglodytarum</name>
    <name type="common">fe'i banana</name>
    <dbReference type="NCBI Taxonomy" id="320322"/>
    <lineage>
        <taxon>Eukaryota</taxon>
        <taxon>Viridiplantae</taxon>
        <taxon>Streptophyta</taxon>
        <taxon>Embryophyta</taxon>
        <taxon>Tracheophyta</taxon>
        <taxon>Spermatophyta</taxon>
        <taxon>Magnoliopsida</taxon>
        <taxon>Liliopsida</taxon>
        <taxon>Zingiberales</taxon>
        <taxon>Musaceae</taxon>
        <taxon>Musa</taxon>
    </lineage>
</organism>
<evidence type="ECO:0000313" key="1">
    <source>
        <dbReference type="EMBL" id="URE20587.1"/>
    </source>
</evidence>
<evidence type="ECO:0000313" key="2">
    <source>
        <dbReference type="Proteomes" id="UP001055439"/>
    </source>
</evidence>
<dbReference type="EMBL" id="CP097509">
    <property type="protein sequence ID" value="URE20587.1"/>
    <property type="molecule type" value="Genomic_DNA"/>
</dbReference>
<sequence>MTENSTKKRRVPSPYPSPLKNNVGWWSLPARWERHAAAEMDCHEKKDKEDKYKGRGPVMNKNRIRIMKRGIHGDGARLLLFNQCIASQFLSLLPSSHNLLPVYFSS</sequence>